<evidence type="ECO:0000313" key="3">
    <source>
        <dbReference type="Proteomes" id="UP000019141"/>
    </source>
</evidence>
<accession>W4L570</accession>
<keyword evidence="1" id="KW-0732">Signal</keyword>
<dbReference type="EMBL" id="AZHW01001286">
    <property type="protein sequence ID" value="ETW93202.1"/>
    <property type="molecule type" value="Genomic_DNA"/>
</dbReference>
<feature type="signal peptide" evidence="1">
    <location>
        <begin position="1"/>
        <end position="24"/>
    </location>
</feature>
<gene>
    <name evidence="2" type="ORF">ETSY1_40265</name>
</gene>
<evidence type="ECO:0000313" key="2">
    <source>
        <dbReference type="EMBL" id="ETW93202.1"/>
    </source>
</evidence>
<feature type="chain" id="PRO_5004845696" description="EfeO-type cupredoxin-like domain-containing protein" evidence="1">
    <location>
        <begin position="25"/>
        <end position="151"/>
    </location>
</feature>
<sequence>MIRRTHLLIACIAMMIAGHGIAAAAPTVINLTQTGCQFVEPEGVDHQFKTGKSDDCKAINQQNGDKRLNASTPLELKPGKYIFRVTNQNVPYELGFYLRGSGLGRLTLPKVSGGGLTTGKTQDYHIDLKAGSYVYSCPLNPTPDYPIVVKP</sequence>
<reference evidence="2 3" key="1">
    <citation type="journal article" date="2014" name="Nature">
        <title>An environmental bacterial taxon with a large and distinct metabolic repertoire.</title>
        <authorList>
            <person name="Wilson M.C."/>
            <person name="Mori T."/>
            <person name="Ruckert C."/>
            <person name="Uria A.R."/>
            <person name="Helf M.J."/>
            <person name="Takada K."/>
            <person name="Gernert C."/>
            <person name="Steffens U.A."/>
            <person name="Heycke N."/>
            <person name="Schmitt S."/>
            <person name="Rinke C."/>
            <person name="Helfrich E.J."/>
            <person name="Brachmann A.O."/>
            <person name="Gurgui C."/>
            <person name="Wakimoto T."/>
            <person name="Kracht M."/>
            <person name="Crusemann M."/>
            <person name="Hentschel U."/>
            <person name="Abe I."/>
            <person name="Matsunaga S."/>
            <person name="Kalinowski J."/>
            <person name="Takeyama H."/>
            <person name="Piel J."/>
        </authorList>
    </citation>
    <scope>NUCLEOTIDE SEQUENCE [LARGE SCALE GENOMIC DNA]</scope>
    <source>
        <strain evidence="3">TSY1</strain>
    </source>
</reference>
<evidence type="ECO:0008006" key="4">
    <source>
        <dbReference type="Google" id="ProtNLM"/>
    </source>
</evidence>
<dbReference type="PATRIC" id="fig|1429438.4.peg.7544"/>
<dbReference type="HOGENOM" id="CLU_141044_0_0_7"/>
<keyword evidence="3" id="KW-1185">Reference proteome</keyword>
<evidence type="ECO:0000256" key="1">
    <source>
        <dbReference type="SAM" id="SignalP"/>
    </source>
</evidence>
<name>W4L570_ENTF1</name>
<dbReference type="Proteomes" id="UP000019141">
    <property type="component" value="Unassembled WGS sequence"/>
</dbReference>
<organism evidence="2 3">
    <name type="scientific">Entotheonella factor</name>
    <dbReference type="NCBI Taxonomy" id="1429438"/>
    <lineage>
        <taxon>Bacteria</taxon>
        <taxon>Pseudomonadati</taxon>
        <taxon>Nitrospinota/Tectimicrobiota group</taxon>
        <taxon>Candidatus Tectimicrobiota</taxon>
        <taxon>Candidatus Entotheonellia</taxon>
        <taxon>Candidatus Entotheonellales</taxon>
        <taxon>Candidatus Entotheonellaceae</taxon>
        <taxon>Candidatus Entotheonella</taxon>
    </lineage>
</organism>
<dbReference type="AlphaFoldDB" id="W4L570"/>
<proteinExistence type="predicted"/>
<comment type="caution">
    <text evidence="2">The sequence shown here is derived from an EMBL/GenBank/DDBJ whole genome shotgun (WGS) entry which is preliminary data.</text>
</comment>
<protein>
    <recommendedName>
        <fullName evidence="4">EfeO-type cupredoxin-like domain-containing protein</fullName>
    </recommendedName>
</protein>